<reference evidence="1 2" key="1">
    <citation type="submission" date="2015-11" db="EMBL/GenBank/DDBJ databases">
        <title>Genome-wide analysis reveals the secondary metabolome in Streptomyces kanasensis ZX01.</title>
        <authorList>
            <person name="Zhang G."/>
            <person name="Han L."/>
            <person name="Feng J."/>
            <person name="Zhang X."/>
        </authorList>
    </citation>
    <scope>NUCLEOTIDE SEQUENCE [LARGE SCALE GENOMIC DNA]</scope>
    <source>
        <strain evidence="1 2">ZX01</strain>
    </source>
</reference>
<name>A0A100Y1X5_9ACTN</name>
<protein>
    <submittedName>
        <fullName evidence="1">Uncharacterized protein</fullName>
    </submittedName>
</protein>
<dbReference type="OrthoDB" id="9892281at2"/>
<dbReference type="AlphaFoldDB" id="A0A100Y1X5"/>
<organism evidence="1 2">
    <name type="scientific">Streptomyces kanasensis</name>
    <dbReference type="NCBI Taxonomy" id="936756"/>
    <lineage>
        <taxon>Bacteria</taxon>
        <taxon>Bacillati</taxon>
        <taxon>Actinomycetota</taxon>
        <taxon>Actinomycetes</taxon>
        <taxon>Kitasatosporales</taxon>
        <taxon>Streptomycetaceae</taxon>
        <taxon>Streptomyces</taxon>
    </lineage>
</organism>
<sequence>MTTTDTAPAMRPDPLERLGAVLIERLGGAWVSDTRPGDRAVTLLHSVTDRRIGADPYQGRIILQAWTKGTTAVTPTAAYTPDLTKHEDLEDWLSTGDLADASAVMAAVVHQLLAQLPAEPGDTAAEEVLATRASELAEKATEFAAHLIRRQPVRAAAREIYRLAAQMVETADVVDDHRGY</sequence>
<dbReference type="STRING" id="936756.ATE80_25370"/>
<dbReference type="EMBL" id="LNSV01000092">
    <property type="protein sequence ID" value="KUH36118.1"/>
    <property type="molecule type" value="Genomic_DNA"/>
</dbReference>
<proteinExistence type="predicted"/>
<dbReference type="Proteomes" id="UP000054011">
    <property type="component" value="Unassembled WGS sequence"/>
</dbReference>
<accession>A0A100Y1X5</accession>
<gene>
    <name evidence="1" type="ORF">ATE80_25370</name>
</gene>
<comment type="caution">
    <text evidence="1">The sequence shown here is derived from an EMBL/GenBank/DDBJ whole genome shotgun (WGS) entry which is preliminary data.</text>
</comment>
<dbReference type="RefSeq" id="WP_058944597.1">
    <property type="nucleotide sequence ID" value="NZ_LNSV01000092.1"/>
</dbReference>
<evidence type="ECO:0000313" key="1">
    <source>
        <dbReference type="EMBL" id="KUH36118.1"/>
    </source>
</evidence>
<evidence type="ECO:0000313" key="2">
    <source>
        <dbReference type="Proteomes" id="UP000054011"/>
    </source>
</evidence>
<keyword evidence="2" id="KW-1185">Reference proteome</keyword>